<name>G4NX95_BACS4</name>
<gene>
    <name evidence="1" type="ordered locus">GYO_2670</name>
</gene>
<proteinExistence type="predicted"/>
<evidence type="ECO:0000313" key="1">
    <source>
        <dbReference type="EMBL" id="AEP87283.1"/>
    </source>
</evidence>
<dbReference type="STRING" id="1052585.GYO_2670"/>
<dbReference type="HOGENOM" id="CLU_3196299_0_0_9"/>
<dbReference type="EMBL" id="CP002905">
    <property type="protein sequence ID" value="AEP87283.1"/>
    <property type="molecule type" value="Genomic_DNA"/>
</dbReference>
<accession>G4NX95</accession>
<dbReference type="KEGG" id="bst:GYO_2670"/>
<keyword evidence="2" id="KW-1185">Reference proteome</keyword>
<evidence type="ECO:0000313" key="2">
    <source>
        <dbReference type="Proteomes" id="UP000002651"/>
    </source>
</evidence>
<dbReference type="Proteomes" id="UP000002651">
    <property type="component" value="Chromosome"/>
</dbReference>
<dbReference type="AlphaFoldDB" id="G4NX95"/>
<protein>
    <submittedName>
        <fullName evidence="1">Uncharacterized protein</fullName>
    </submittedName>
</protein>
<sequence>MCLKLIGLFILVLCVDSNIIAESYMAGRLIDSHLSGFMCFRLLGA</sequence>
<reference evidence="1 2" key="1">
    <citation type="journal article" date="2012" name="J. Bacteriol.">
        <title>Whole-genome sequences of Bacillus subtilis and close relatives.</title>
        <authorList>
            <person name="Earl A.M."/>
            <person name="Eppinger M."/>
            <person name="Fricke W.F."/>
            <person name="Rosovitz M.J."/>
            <person name="Rasko D.A."/>
            <person name="Daugherty S."/>
            <person name="Losick R."/>
            <person name="Kolter R."/>
            <person name="Ravel J."/>
        </authorList>
    </citation>
    <scope>NUCLEOTIDE SEQUENCE [LARGE SCALE GENOMIC DNA]</scope>
    <source>
        <strain evidence="2">DSM 15029 / JCM 12233 / NBRC 101239 / NRRL B-23049 / TU-B-10</strain>
    </source>
</reference>
<organism evidence="1 2">
    <name type="scientific">Bacillus spizizenii (strain DSM 15029 / JCM 12233 / NBRC 101239 / NRRL B-23049 / TU-B-10)</name>
    <name type="common">Bacillus subtilis subsp. spizizenii</name>
    <dbReference type="NCBI Taxonomy" id="1052585"/>
    <lineage>
        <taxon>Bacteria</taxon>
        <taxon>Bacillati</taxon>
        <taxon>Bacillota</taxon>
        <taxon>Bacilli</taxon>
        <taxon>Bacillales</taxon>
        <taxon>Bacillaceae</taxon>
        <taxon>Bacillus</taxon>
    </lineage>
</organism>